<evidence type="ECO:0000256" key="7">
    <source>
        <dbReference type="SAM" id="SignalP"/>
    </source>
</evidence>
<feature type="chain" id="PRO_5019477622" description="CopC domain-containing protein" evidence="7">
    <location>
        <begin position="31"/>
        <end position="210"/>
    </location>
</feature>
<proteinExistence type="predicted"/>
<gene>
    <name evidence="9" type="ORF">KDA_69090</name>
</gene>
<comment type="subcellular location">
    <subcellularLocation>
        <location evidence="1">Cell envelope</location>
    </subcellularLocation>
</comment>
<dbReference type="RefSeq" id="WP_126631398.1">
    <property type="nucleotide sequence ID" value="NZ_BIFT01000002.1"/>
</dbReference>
<dbReference type="Gene3D" id="2.60.40.1220">
    <property type="match status" value="1"/>
</dbReference>
<evidence type="ECO:0000256" key="6">
    <source>
        <dbReference type="SAM" id="Phobius"/>
    </source>
</evidence>
<dbReference type="EMBL" id="BIFT01000002">
    <property type="protein sequence ID" value="GCE31425.1"/>
    <property type="molecule type" value="Genomic_DNA"/>
</dbReference>
<dbReference type="SUPFAM" id="SSF81296">
    <property type="entry name" value="E set domains"/>
    <property type="match status" value="1"/>
</dbReference>
<feature type="transmembrane region" description="Helical" evidence="6">
    <location>
        <begin position="166"/>
        <end position="187"/>
    </location>
</feature>
<dbReference type="InterPro" id="IPR014755">
    <property type="entry name" value="Cu-Rt/internalin_Ig-like"/>
</dbReference>
<keyword evidence="2" id="KW-0479">Metal-binding</keyword>
<sequence>MRLHLSRIHLICASMLSLGLFLTLVGTSFAAPFHAKVTSSDPKANSTIKQAPTKITVTTAENMKPGAANSNLLVYGPSGELINDGDAKVDLNKPDQMSVNIKPEKDGVYVVRWTTVSAGDEDPDQGAFVFTVGTAAGETTAQAQPTAVSTSNTAPAKSTTDNSGAIWIPIVTGLIALIVGLGVGVGIGRGSKPAAATTTTETPKTPINQS</sequence>
<accession>A0A402BJA8</accession>
<dbReference type="AlphaFoldDB" id="A0A402BJA8"/>
<dbReference type="Proteomes" id="UP000287171">
    <property type="component" value="Unassembled WGS sequence"/>
</dbReference>
<evidence type="ECO:0000313" key="10">
    <source>
        <dbReference type="Proteomes" id="UP000287171"/>
    </source>
</evidence>
<dbReference type="Pfam" id="PF04234">
    <property type="entry name" value="CopC"/>
    <property type="match status" value="1"/>
</dbReference>
<dbReference type="GO" id="GO:0005886">
    <property type="term" value="C:plasma membrane"/>
    <property type="evidence" value="ECO:0007669"/>
    <property type="project" value="TreeGrafter"/>
</dbReference>
<keyword evidence="6" id="KW-1133">Transmembrane helix</keyword>
<feature type="signal peptide" evidence="7">
    <location>
        <begin position="1"/>
        <end position="30"/>
    </location>
</feature>
<evidence type="ECO:0000256" key="5">
    <source>
        <dbReference type="SAM" id="MobiDB-lite"/>
    </source>
</evidence>
<evidence type="ECO:0000256" key="4">
    <source>
        <dbReference type="ARBA" id="ARBA00023008"/>
    </source>
</evidence>
<feature type="compositionally biased region" description="Polar residues" evidence="5">
    <location>
        <begin position="148"/>
        <end position="160"/>
    </location>
</feature>
<comment type="caution">
    <text evidence="9">The sequence shown here is derived from an EMBL/GenBank/DDBJ whole genome shotgun (WGS) entry which is preliminary data.</text>
</comment>
<dbReference type="GO" id="GO:0042597">
    <property type="term" value="C:periplasmic space"/>
    <property type="evidence" value="ECO:0007669"/>
    <property type="project" value="InterPro"/>
</dbReference>
<keyword evidence="3 7" id="KW-0732">Signal</keyword>
<dbReference type="GO" id="GO:0046688">
    <property type="term" value="P:response to copper ion"/>
    <property type="evidence" value="ECO:0007669"/>
    <property type="project" value="InterPro"/>
</dbReference>
<keyword evidence="4" id="KW-0186">Copper</keyword>
<name>A0A402BJA8_9CHLR</name>
<dbReference type="InterPro" id="IPR032694">
    <property type="entry name" value="CopC/D"/>
</dbReference>
<keyword evidence="6" id="KW-0812">Transmembrane</keyword>
<dbReference type="InterPro" id="IPR007348">
    <property type="entry name" value="CopC_dom"/>
</dbReference>
<keyword evidence="10" id="KW-1185">Reference proteome</keyword>
<reference evidence="10" key="1">
    <citation type="submission" date="2018-12" db="EMBL/GenBank/DDBJ databases">
        <title>Tengunoibacter tsumagoiensis gen. nov., sp. nov., Dictyobacter kobayashii sp. nov., D. alpinus sp. nov., and D. joshuensis sp. nov. and description of Dictyobacteraceae fam. nov. within the order Ktedonobacterales isolated from Tengu-no-mugimeshi.</title>
        <authorList>
            <person name="Wang C.M."/>
            <person name="Zheng Y."/>
            <person name="Sakai Y."/>
            <person name="Toyoda A."/>
            <person name="Minakuchi Y."/>
            <person name="Abe K."/>
            <person name="Yokota A."/>
            <person name="Yabe S."/>
        </authorList>
    </citation>
    <scope>NUCLEOTIDE SEQUENCE [LARGE SCALE GENOMIC DNA]</scope>
    <source>
        <strain evidence="10">Uno16</strain>
    </source>
</reference>
<dbReference type="InterPro" id="IPR014756">
    <property type="entry name" value="Ig_E-set"/>
</dbReference>
<evidence type="ECO:0000256" key="1">
    <source>
        <dbReference type="ARBA" id="ARBA00004196"/>
    </source>
</evidence>
<organism evidence="9 10">
    <name type="scientific">Dictyobacter alpinus</name>
    <dbReference type="NCBI Taxonomy" id="2014873"/>
    <lineage>
        <taxon>Bacteria</taxon>
        <taxon>Bacillati</taxon>
        <taxon>Chloroflexota</taxon>
        <taxon>Ktedonobacteria</taxon>
        <taxon>Ktedonobacterales</taxon>
        <taxon>Dictyobacteraceae</taxon>
        <taxon>Dictyobacter</taxon>
    </lineage>
</organism>
<feature type="region of interest" description="Disordered" evidence="5">
    <location>
        <begin position="140"/>
        <end position="160"/>
    </location>
</feature>
<dbReference type="PANTHER" id="PTHR34820:SF4">
    <property type="entry name" value="INNER MEMBRANE PROTEIN YEBZ"/>
    <property type="match status" value="1"/>
</dbReference>
<protein>
    <recommendedName>
        <fullName evidence="8">CopC domain-containing protein</fullName>
    </recommendedName>
</protein>
<dbReference type="OrthoDB" id="164785at2"/>
<evidence type="ECO:0000259" key="8">
    <source>
        <dbReference type="Pfam" id="PF04234"/>
    </source>
</evidence>
<dbReference type="GO" id="GO:0005507">
    <property type="term" value="F:copper ion binding"/>
    <property type="evidence" value="ECO:0007669"/>
    <property type="project" value="InterPro"/>
</dbReference>
<dbReference type="GO" id="GO:0030313">
    <property type="term" value="C:cell envelope"/>
    <property type="evidence" value="ECO:0007669"/>
    <property type="project" value="UniProtKB-SubCell"/>
</dbReference>
<feature type="region of interest" description="Disordered" evidence="5">
    <location>
        <begin position="191"/>
        <end position="210"/>
    </location>
</feature>
<evidence type="ECO:0000256" key="2">
    <source>
        <dbReference type="ARBA" id="ARBA00022723"/>
    </source>
</evidence>
<dbReference type="PANTHER" id="PTHR34820">
    <property type="entry name" value="INNER MEMBRANE PROTEIN YEBZ"/>
    <property type="match status" value="1"/>
</dbReference>
<feature type="domain" description="CopC" evidence="8">
    <location>
        <begin position="34"/>
        <end position="132"/>
    </location>
</feature>
<keyword evidence="6" id="KW-0472">Membrane</keyword>
<evidence type="ECO:0000256" key="3">
    <source>
        <dbReference type="ARBA" id="ARBA00022729"/>
    </source>
</evidence>
<dbReference type="GO" id="GO:0006825">
    <property type="term" value="P:copper ion transport"/>
    <property type="evidence" value="ECO:0007669"/>
    <property type="project" value="InterPro"/>
</dbReference>
<evidence type="ECO:0000313" key="9">
    <source>
        <dbReference type="EMBL" id="GCE31425.1"/>
    </source>
</evidence>